<dbReference type="GeneID" id="37227015"/>
<dbReference type="SUPFAM" id="SSF56112">
    <property type="entry name" value="Protein kinase-like (PK-like)"/>
    <property type="match status" value="1"/>
</dbReference>
<dbReference type="Proteomes" id="UP000249402">
    <property type="component" value="Unassembled WGS sequence"/>
</dbReference>
<keyword evidence="5" id="KW-0496">Mitochondrion</keyword>
<dbReference type="GO" id="GO:0005739">
    <property type="term" value="C:mitochondrion"/>
    <property type="evidence" value="ECO:0007669"/>
    <property type="project" value="UniProtKB-SubCell"/>
</dbReference>
<evidence type="ECO:0000256" key="2">
    <source>
        <dbReference type="ARBA" id="ARBA00005543"/>
    </source>
</evidence>
<comment type="similarity">
    <text evidence="2">Belongs to the AIM9 family.</text>
</comment>
<organism evidence="8 9">
    <name type="scientific">Aspergillus ibericus CBS 121593</name>
    <dbReference type="NCBI Taxonomy" id="1448316"/>
    <lineage>
        <taxon>Eukaryota</taxon>
        <taxon>Fungi</taxon>
        <taxon>Dikarya</taxon>
        <taxon>Ascomycota</taxon>
        <taxon>Pezizomycotina</taxon>
        <taxon>Eurotiomycetes</taxon>
        <taxon>Eurotiomycetidae</taxon>
        <taxon>Eurotiales</taxon>
        <taxon>Aspergillaceae</taxon>
        <taxon>Aspergillus</taxon>
        <taxon>Aspergillus subgen. Circumdati</taxon>
    </lineage>
</organism>
<evidence type="ECO:0000259" key="7">
    <source>
        <dbReference type="Pfam" id="PF01636"/>
    </source>
</evidence>
<dbReference type="AlphaFoldDB" id="A0A395GWK9"/>
<dbReference type="InterPro" id="IPR051035">
    <property type="entry name" value="Mito_inheritance_9"/>
</dbReference>
<feature type="domain" description="Aminoglycoside phosphotransferase" evidence="7">
    <location>
        <begin position="4"/>
        <end position="122"/>
    </location>
</feature>
<dbReference type="Pfam" id="PF01636">
    <property type="entry name" value="APH"/>
    <property type="match status" value="1"/>
</dbReference>
<accession>A0A395GWK9</accession>
<dbReference type="PANTHER" id="PTHR36091">
    <property type="entry name" value="ALTERED INHERITANCE OF MITOCHONDRIA PROTEIN 9, MITOCHONDRIAL"/>
    <property type="match status" value="1"/>
</dbReference>
<protein>
    <recommendedName>
        <fullName evidence="3">Altered inheritance of mitochondria protein 9, mitochondrial</fullName>
    </recommendedName>
    <alternativeName>
        <fullName evidence="6">Found in mitochondrial proteome protein 29</fullName>
    </alternativeName>
</protein>
<evidence type="ECO:0000313" key="9">
    <source>
        <dbReference type="Proteomes" id="UP000249402"/>
    </source>
</evidence>
<dbReference type="InterPro" id="IPR011009">
    <property type="entry name" value="Kinase-like_dom_sf"/>
</dbReference>
<evidence type="ECO:0000313" key="8">
    <source>
        <dbReference type="EMBL" id="RAK99971.1"/>
    </source>
</evidence>
<dbReference type="PANTHER" id="PTHR36091:SF1">
    <property type="entry name" value="ALTERED INHERITANCE OF MITOCHONDRIA PROTEIN 9, MITOCHONDRIAL"/>
    <property type="match status" value="1"/>
</dbReference>
<dbReference type="InterPro" id="IPR002575">
    <property type="entry name" value="Aminoglycoside_PTrfase"/>
</dbReference>
<dbReference type="OrthoDB" id="2906425at2759"/>
<reference evidence="8 9" key="1">
    <citation type="submission" date="2018-02" db="EMBL/GenBank/DDBJ databases">
        <title>The genomes of Aspergillus section Nigri reveals drivers in fungal speciation.</title>
        <authorList>
            <consortium name="DOE Joint Genome Institute"/>
            <person name="Vesth T.C."/>
            <person name="Nybo J."/>
            <person name="Theobald S."/>
            <person name="Brandl J."/>
            <person name="Frisvad J.C."/>
            <person name="Nielsen K.F."/>
            <person name="Lyhne E.K."/>
            <person name="Kogle M.E."/>
            <person name="Kuo A."/>
            <person name="Riley R."/>
            <person name="Clum A."/>
            <person name="Nolan M."/>
            <person name="Lipzen A."/>
            <person name="Salamov A."/>
            <person name="Henrissat B."/>
            <person name="Wiebenga A."/>
            <person name="De vries R.P."/>
            <person name="Grigoriev I.V."/>
            <person name="Mortensen U.H."/>
            <person name="Andersen M.R."/>
            <person name="Baker S.E."/>
        </authorList>
    </citation>
    <scope>NUCLEOTIDE SEQUENCE [LARGE SCALE GENOMIC DNA]</scope>
    <source>
        <strain evidence="8 9">CBS 121593</strain>
    </source>
</reference>
<name>A0A395GWK9_9EURO</name>
<evidence type="ECO:0000256" key="6">
    <source>
        <dbReference type="ARBA" id="ARBA00031849"/>
    </source>
</evidence>
<comment type="subcellular location">
    <subcellularLocation>
        <location evidence="1">Mitochondrion</location>
    </subcellularLocation>
</comment>
<keyword evidence="9" id="KW-1185">Reference proteome</keyword>
<dbReference type="VEuPathDB" id="FungiDB:BO80DRAFT_456099"/>
<evidence type="ECO:0000256" key="5">
    <source>
        <dbReference type="ARBA" id="ARBA00023128"/>
    </source>
</evidence>
<sequence length="150" mass="16630">MDNGREVIAKLPNPNAGRPHFTTASEVATLDFLRNVLSLPVPRVYAWSSRASENPLGAEYILMEKQAGVVLTEVWDTIKAKQKVQILDQVIDIERRLATTGFSKFGSLYYRDDLPENSDATSSLSRDATGNEVQSDKFGIGPVARLIFMI</sequence>
<gene>
    <name evidence="8" type="ORF">BO80DRAFT_456099</name>
</gene>
<keyword evidence="4" id="KW-0809">Transit peptide</keyword>
<evidence type="ECO:0000256" key="4">
    <source>
        <dbReference type="ARBA" id="ARBA00022946"/>
    </source>
</evidence>
<evidence type="ECO:0000256" key="3">
    <source>
        <dbReference type="ARBA" id="ARBA00016197"/>
    </source>
</evidence>
<dbReference type="EMBL" id="KZ824443">
    <property type="protein sequence ID" value="RAK99971.1"/>
    <property type="molecule type" value="Genomic_DNA"/>
</dbReference>
<proteinExistence type="inferred from homology"/>
<evidence type="ECO:0000256" key="1">
    <source>
        <dbReference type="ARBA" id="ARBA00004173"/>
    </source>
</evidence>
<dbReference type="RefSeq" id="XP_025574299.1">
    <property type="nucleotide sequence ID" value="XM_025722150.1"/>
</dbReference>